<dbReference type="Pfam" id="PF24681">
    <property type="entry name" value="Kelch_KLHDC2_KLHL20_DRC7"/>
    <property type="match status" value="1"/>
</dbReference>
<gene>
    <name evidence="3" type="ORF">LAQU0_S03e09714g</name>
</gene>
<evidence type="ECO:0000313" key="3">
    <source>
        <dbReference type="EMBL" id="CUS21742.1"/>
    </source>
</evidence>
<accession>A0A0P1KQS6</accession>
<feature type="compositionally biased region" description="Acidic residues" evidence="1">
    <location>
        <begin position="499"/>
        <end position="522"/>
    </location>
</feature>
<dbReference type="Proteomes" id="UP000236544">
    <property type="component" value="Unassembled WGS sequence"/>
</dbReference>
<organism evidence="3 4">
    <name type="scientific">Lachancea quebecensis</name>
    <dbReference type="NCBI Taxonomy" id="1654605"/>
    <lineage>
        <taxon>Eukaryota</taxon>
        <taxon>Fungi</taxon>
        <taxon>Dikarya</taxon>
        <taxon>Ascomycota</taxon>
        <taxon>Saccharomycotina</taxon>
        <taxon>Saccharomycetes</taxon>
        <taxon>Saccharomycetales</taxon>
        <taxon>Saccharomycetaceae</taxon>
        <taxon>Lachancea</taxon>
    </lineage>
</organism>
<reference evidence="4" key="1">
    <citation type="submission" date="2015-10" db="EMBL/GenBank/DDBJ databases">
        <authorList>
            <person name="Devillers H."/>
        </authorList>
    </citation>
    <scope>NUCLEOTIDE SEQUENCE [LARGE SCALE GENOMIC DNA]</scope>
</reference>
<evidence type="ECO:0000259" key="2">
    <source>
        <dbReference type="Pfam" id="PF13422"/>
    </source>
</evidence>
<evidence type="ECO:0000313" key="4">
    <source>
        <dbReference type="Proteomes" id="UP000236544"/>
    </source>
</evidence>
<name>A0A0P1KQS6_9SACH</name>
<protein>
    <submittedName>
        <fullName evidence="3">LAQU0S03e09714g1_1</fullName>
    </submittedName>
</protein>
<feature type="domain" description="DUF4110" evidence="2">
    <location>
        <begin position="556"/>
        <end position="638"/>
    </location>
</feature>
<dbReference type="SUPFAM" id="SSF117281">
    <property type="entry name" value="Kelch motif"/>
    <property type="match status" value="2"/>
</dbReference>
<dbReference type="InterPro" id="IPR015915">
    <property type="entry name" value="Kelch-typ_b-propeller"/>
</dbReference>
<feature type="region of interest" description="Disordered" evidence="1">
    <location>
        <begin position="493"/>
        <end position="562"/>
    </location>
</feature>
<sequence length="644" mass="74336">MAKKSKKDKEAKKARAELKSKKNLGKAETKDKKRSKKLSSEDDDDLDIDEVLENFRKEQELFQEVVVTPVKRPSPRSNVCIVPNPLHGKRELLIFGGEYTNQTSSTTTFYNELLSYSVDSDQWKKITSKNAPMPRSSAAAAGHPSGVVLIHGGEFSSPKQNTFYHYSDSWLLDCSNKEWTKIDQKNGPSARSGHRMTVWKNFFVMHGGFRDLGTSTTYLNDCWLFDITTYKWKQVQFPPNHPVPDARSGHSLIPTQDGAIVWGGYCKVKAKKGLQKGKILTDCWYLRMKSDITGIRWERRKKQGFQPSPRVGCSMAHHKGRGILFGGVYDYEETEEGLSSEFFNDLLSYQVEANRWYSVKMRPQKKKSVAVSKSAKSKNDELVSILNDILQKANLADEINEDNESDNEIEKELNRLDKEEALESQQKQYALVAHLPHSRFNAATAVVDDTLFVFGGSWEYGEKDFFIDSFYSIDLNRLDGVRTLWEDLEEVERAKDQGFEEDDDYDDEDEYDDEEDDEEETSDEKLVAEKEDDEKEEEEEEEEVEEEEEAGPEIPDPRPWLPHPKAFESLRAFYIRSGAEFLQWAISNNRDAKGKHLKKQSFDLSQDRWWERREQVRIEEDKLEEMGGVENVIEKDPANSTRRR</sequence>
<feature type="region of interest" description="Disordered" evidence="1">
    <location>
        <begin position="1"/>
        <end position="43"/>
    </location>
</feature>
<feature type="compositionally biased region" description="Basic and acidic residues" evidence="1">
    <location>
        <begin position="7"/>
        <end position="31"/>
    </location>
</feature>
<dbReference type="AlphaFoldDB" id="A0A0P1KQS6"/>
<dbReference type="PANTHER" id="PTHR46063:SF1">
    <property type="entry name" value="KELCH DOMAIN-CONTAINING PROTEIN 4"/>
    <property type="match status" value="1"/>
</dbReference>
<evidence type="ECO:0000256" key="1">
    <source>
        <dbReference type="SAM" id="MobiDB-lite"/>
    </source>
</evidence>
<dbReference type="InterPro" id="IPR052588">
    <property type="entry name" value="Kelch_domain_protein"/>
</dbReference>
<feature type="compositionally biased region" description="Acidic residues" evidence="1">
    <location>
        <begin position="530"/>
        <end position="551"/>
    </location>
</feature>
<dbReference type="Pfam" id="PF13422">
    <property type="entry name" value="DUF4110"/>
    <property type="match status" value="1"/>
</dbReference>
<dbReference type="EMBL" id="LN890565">
    <property type="protein sequence ID" value="CUS21742.1"/>
    <property type="molecule type" value="Genomic_DNA"/>
</dbReference>
<keyword evidence="4" id="KW-1185">Reference proteome</keyword>
<dbReference type="Gene3D" id="2.120.10.80">
    <property type="entry name" value="Kelch-type beta propeller"/>
    <property type="match status" value="1"/>
</dbReference>
<dbReference type="InterPro" id="IPR025183">
    <property type="entry name" value="DUF4110"/>
</dbReference>
<proteinExistence type="predicted"/>
<dbReference type="PANTHER" id="PTHR46063">
    <property type="entry name" value="KELCH DOMAIN-CONTAINING PROTEIN"/>
    <property type="match status" value="1"/>
</dbReference>
<dbReference type="OrthoDB" id="4447at2759"/>